<reference evidence="1" key="1">
    <citation type="submission" date="2014-09" db="EMBL/GenBank/DDBJ databases">
        <authorList>
            <person name="Magalhaes I.L.F."/>
            <person name="Oliveira U."/>
            <person name="Santos F.R."/>
            <person name="Vidigal T.H.D.A."/>
            <person name="Brescovit A.D."/>
            <person name="Santos A.J."/>
        </authorList>
    </citation>
    <scope>NUCLEOTIDE SEQUENCE</scope>
    <source>
        <tissue evidence="1">Shoot tissue taken approximately 20 cm above the soil surface</tissue>
    </source>
</reference>
<evidence type="ECO:0000313" key="1">
    <source>
        <dbReference type="EMBL" id="JAD14348.1"/>
    </source>
</evidence>
<sequence>MPTPIWDDEFFSSAFAFVLADFPDIGLGATSDALASGAGAGAGASGGSLLKICIGRRTLLTSYTATGYVDNTLLLISGLDHIDFTRTVPMLSVRLSVYCEPAKVATGFWLLSLLNWARE</sequence>
<organism evidence="1">
    <name type="scientific">Arundo donax</name>
    <name type="common">Giant reed</name>
    <name type="synonym">Donax arundinaceus</name>
    <dbReference type="NCBI Taxonomy" id="35708"/>
    <lineage>
        <taxon>Eukaryota</taxon>
        <taxon>Viridiplantae</taxon>
        <taxon>Streptophyta</taxon>
        <taxon>Embryophyta</taxon>
        <taxon>Tracheophyta</taxon>
        <taxon>Spermatophyta</taxon>
        <taxon>Magnoliopsida</taxon>
        <taxon>Liliopsida</taxon>
        <taxon>Poales</taxon>
        <taxon>Poaceae</taxon>
        <taxon>PACMAD clade</taxon>
        <taxon>Arundinoideae</taxon>
        <taxon>Arundineae</taxon>
        <taxon>Arundo</taxon>
    </lineage>
</organism>
<dbReference type="AlphaFoldDB" id="A0A0A8XP49"/>
<accession>A0A0A8XP49</accession>
<proteinExistence type="predicted"/>
<name>A0A0A8XP49_ARUDO</name>
<dbReference type="EMBL" id="GBRH01283547">
    <property type="protein sequence ID" value="JAD14348.1"/>
    <property type="molecule type" value="Transcribed_RNA"/>
</dbReference>
<protein>
    <submittedName>
        <fullName evidence="1">Uncharacterized protein</fullName>
    </submittedName>
</protein>
<reference evidence="1" key="2">
    <citation type="journal article" date="2015" name="Data Brief">
        <title>Shoot transcriptome of the giant reed, Arundo donax.</title>
        <authorList>
            <person name="Barrero R.A."/>
            <person name="Guerrero F.D."/>
            <person name="Moolhuijzen P."/>
            <person name="Goolsby J.A."/>
            <person name="Tidwell J."/>
            <person name="Bellgard S.E."/>
            <person name="Bellgard M.I."/>
        </authorList>
    </citation>
    <scope>NUCLEOTIDE SEQUENCE</scope>
    <source>
        <tissue evidence="1">Shoot tissue taken approximately 20 cm above the soil surface</tissue>
    </source>
</reference>